<evidence type="ECO:0000313" key="3">
    <source>
        <dbReference type="Proteomes" id="UP001433268"/>
    </source>
</evidence>
<dbReference type="InterPro" id="IPR045518">
    <property type="entry name" value="2EXR"/>
</dbReference>
<protein>
    <recommendedName>
        <fullName evidence="1">2EXR domain-containing protein</fullName>
    </recommendedName>
</protein>
<gene>
    <name evidence="2" type="ORF">PG997_000267</name>
</gene>
<reference evidence="2 3" key="1">
    <citation type="submission" date="2023-01" db="EMBL/GenBank/DDBJ databases">
        <title>Analysis of 21 Apiospora genomes using comparative genomics revels a genus with tremendous synthesis potential of carbohydrate active enzymes and secondary metabolites.</title>
        <authorList>
            <person name="Sorensen T."/>
        </authorList>
    </citation>
    <scope>NUCLEOTIDE SEQUENCE [LARGE SCALE GENOMIC DNA]</scope>
    <source>
        <strain evidence="2 3">CBS 114990</strain>
    </source>
</reference>
<dbReference type="Proteomes" id="UP001433268">
    <property type="component" value="Unassembled WGS sequence"/>
</dbReference>
<dbReference type="EMBL" id="JAQQWN010000002">
    <property type="protein sequence ID" value="KAK8093582.1"/>
    <property type="molecule type" value="Genomic_DNA"/>
</dbReference>
<feature type="domain" description="2EXR" evidence="1">
    <location>
        <begin position="23"/>
        <end position="122"/>
    </location>
</feature>
<name>A0ABR1XAA4_9PEZI</name>
<dbReference type="RefSeq" id="XP_066674355.1">
    <property type="nucleotide sequence ID" value="XM_066804582.1"/>
</dbReference>
<sequence>MADDGSTSGNDAVVEIIRALDRFVLFSYLPTELRWMIYDMMLRITRGPQSFLYFPNGYTFVTGLDFGLPLLATVCHDMYHYVVHHSRFQRIPFVQNPYPRPYFNLINPSHRRRGWFSARHDTVELESVDHVEWIMKDIWTLGPGGPYVGHVVKMARTTPYFLLPCPPAYLQNALHRELNAQIDDVVQNDQQDAQEDVQESARQGWVHFWPDPRGFLRTRPERYTHTRRRRETRGCREMFWEEEYQ</sequence>
<dbReference type="GeneID" id="92037642"/>
<proteinExistence type="predicted"/>
<accession>A0ABR1XAA4</accession>
<organism evidence="2 3">
    <name type="scientific">Apiospora hydei</name>
    <dbReference type="NCBI Taxonomy" id="1337664"/>
    <lineage>
        <taxon>Eukaryota</taxon>
        <taxon>Fungi</taxon>
        <taxon>Dikarya</taxon>
        <taxon>Ascomycota</taxon>
        <taxon>Pezizomycotina</taxon>
        <taxon>Sordariomycetes</taxon>
        <taxon>Xylariomycetidae</taxon>
        <taxon>Amphisphaeriales</taxon>
        <taxon>Apiosporaceae</taxon>
        <taxon>Apiospora</taxon>
    </lineage>
</organism>
<keyword evidence="3" id="KW-1185">Reference proteome</keyword>
<comment type="caution">
    <text evidence="2">The sequence shown here is derived from an EMBL/GenBank/DDBJ whole genome shotgun (WGS) entry which is preliminary data.</text>
</comment>
<evidence type="ECO:0000313" key="2">
    <source>
        <dbReference type="EMBL" id="KAK8093582.1"/>
    </source>
</evidence>
<evidence type="ECO:0000259" key="1">
    <source>
        <dbReference type="Pfam" id="PF20150"/>
    </source>
</evidence>
<dbReference type="Pfam" id="PF20150">
    <property type="entry name" value="2EXR"/>
    <property type="match status" value="1"/>
</dbReference>